<gene>
    <name evidence="1" type="ORF">A1OK_03125</name>
</gene>
<dbReference type="EMBL" id="AJWN02000090">
    <property type="protein sequence ID" value="OEE59015.1"/>
    <property type="molecule type" value="Genomic_DNA"/>
</dbReference>
<accession>A0A1E5C0H4</accession>
<evidence type="ECO:0000313" key="2">
    <source>
        <dbReference type="Proteomes" id="UP000095039"/>
    </source>
</evidence>
<comment type="caution">
    <text evidence="1">The sequence shown here is derived from an EMBL/GenBank/DDBJ whole genome shotgun (WGS) entry which is preliminary data.</text>
</comment>
<dbReference type="RefSeq" id="WP_016961248.1">
    <property type="nucleotide sequence ID" value="NZ_AJWN02000090.1"/>
</dbReference>
<dbReference type="Proteomes" id="UP000095039">
    <property type="component" value="Unassembled WGS sequence"/>
</dbReference>
<proteinExistence type="predicted"/>
<protein>
    <submittedName>
        <fullName evidence="1">Uncharacterized protein</fullName>
    </submittedName>
</protein>
<keyword evidence="2" id="KW-1185">Reference proteome</keyword>
<evidence type="ECO:0000313" key="1">
    <source>
        <dbReference type="EMBL" id="OEE59015.1"/>
    </source>
</evidence>
<dbReference type="AlphaFoldDB" id="A0A1E5C0H4"/>
<name>A0A1E5C0H4_9GAMM</name>
<organism evidence="1 2">
    <name type="scientific">Enterovibrio norvegicus FF-454</name>
    <dbReference type="NCBI Taxonomy" id="1185651"/>
    <lineage>
        <taxon>Bacteria</taxon>
        <taxon>Pseudomonadati</taxon>
        <taxon>Pseudomonadota</taxon>
        <taxon>Gammaproteobacteria</taxon>
        <taxon>Vibrionales</taxon>
        <taxon>Vibrionaceae</taxon>
        <taxon>Enterovibrio</taxon>
    </lineage>
</organism>
<reference evidence="1 2" key="1">
    <citation type="journal article" date="2012" name="Science">
        <title>Ecological populations of bacteria act as socially cohesive units of antibiotic production and resistance.</title>
        <authorList>
            <person name="Cordero O.X."/>
            <person name="Wildschutte H."/>
            <person name="Kirkup B."/>
            <person name="Proehl S."/>
            <person name="Ngo L."/>
            <person name="Hussain F."/>
            <person name="Le Roux F."/>
            <person name="Mincer T."/>
            <person name="Polz M.F."/>
        </authorList>
    </citation>
    <scope>NUCLEOTIDE SEQUENCE [LARGE SCALE GENOMIC DNA]</scope>
    <source>
        <strain evidence="1 2">FF-454</strain>
    </source>
</reference>
<sequence length="96" mass="10895">MPKYQFFCKPESNRKEFTYTDMGSDTFVSEKDQLLQIGFEVEDDVIYADSPEDAIEKFKSNFCAPLEDYANSTSAGGIATFVYESAKALKLYMAKK</sequence>